<dbReference type="GO" id="GO:0005737">
    <property type="term" value="C:cytoplasm"/>
    <property type="evidence" value="ECO:0007669"/>
    <property type="project" value="InterPro"/>
</dbReference>
<reference evidence="6 7" key="1">
    <citation type="submission" date="2016-10" db="EMBL/GenBank/DDBJ databases">
        <authorList>
            <person name="de Groot N.N."/>
        </authorList>
    </citation>
    <scope>NUCLEOTIDE SEQUENCE [LARGE SCALE GENOMIC DNA]</scope>
    <source>
        <strain evidence="6 7">DSM 19033</strain>
    </source>
</reference>
<evidence type="ECO:0000313" key="7">
    <source>
        <dbReference type="Proteomes" id="UP000198850"/>
    </source>
</evidence>
<feature type="domain" description="CheB-type methylesterase" evidence="5">
    <location>
        <begin position="28"/>
        <end position="217"/>
    </location>
</feature>
<dbReference type="STRING" id="425514.SAMN05443550_11492"/>
<dbReference type="InterPro" id="IPR000673">
    <property type="entry name" value="Sig_transdc_resp-reg_Me-estase"/>
</dbReference>
<name>A0A1H4HB95_9SPHI</name>
<keyword evidence="4" id="KW-0145">Chemotaxis</keyword>
<dbReference type="Pfam" id="PF01339">
    <property type="entry name" value="CheB_methylest"/>
    <property type="match status" value="1"/>
</dbReference>
<feature type="active site" evidence="4">
    <location>
        <position position="67"/>
    </location>
</feature>
<protein>
    <recommendedName>
        <fullName evidence="2">protein-glutamate methylesterase</fullName>
        <ecNumber evidence="2">3.1.1.61</ecNumber>
    </recommendedName>
</protein>
<proteinExistence type="predicted"/>
<dbReference type="OrthoDB" id="649924at2"/>
<dbReference type="SUPFAM" id="SSF52738">
    <property type="entry name" value="Methylesterase CheB, C-terminal domain"/>
    <property type="match status" value="1"/>
</dbReference>
<evidence type="ECO:0000256" key="3">
    <source>
        <dbReference type="ARBA" id="ARBA00048267"/>
    </source>
</evidence>
<evidence type="ECO:0000256" key="2">
    <source>
        <dbReference type="ARBA" id="ARBA00039140"/>
    </source>
</evidence>
<dbReference type="AlphaFoldDB" id="A0A1H4HB95"/>
<evidence type="ECO:0000259" key="5">
    <source>
        <dbReference type="PROSITE" id="PS50122"/>
    </source>
</evidence>
<feature type="active site" evidence="4">
    <location>
        <position position="40"/>
    </location>
</feature>
<dbReference type="PANTHER" id="PTHR42872">
    <property type="entry name" value="PROTEIN-GLUTAMATE METHYLESTERASE/PROTEIN-GLUTAMINE GLUTAMINASE"/>
    <property type="match status" value="1"/>
</dbReference>
<dbReference type="CDD" id="cd16434">
    <property type="entry name" value="CheB-CheR_fusion"/>
    <property type="match status" value="1"/>
</dbReference>
<dbReference type="Gene3D" id="3.40.50.180">
    <property type="entry name" value="Methylesterase CheB, C-terminal domain"/>
    <property type="match status" value="1"/>
</dbReference>
<dbReference type="PANTHER" id="PTHR42872:SF6">
    <property type="entry name" value="PROTEIN-GLUTAMATE METHYLESTERASE_PROTEIN-GLUTAMINE GLUTAMINASE"/>
    <property type="match status" value="1"/>
</dbReference>
<dbReference type="GO" id="GO:0000156">
    <property type="term" value="F:phosphorelay response regulator activity"/>
    <property type="evidence" value="ECO:0007669"/>
    <property type="project" value="InterPro"/>
</dbReference>
<dbReference type="GO" id="GO:0008984">
    <property type="term" value="F:protein-glutamate methylesterase activity"/>
    <property type="evidence" value="ECO:0007669"/>
    <property type="project" value="UniProtKB-EC"/>
</dbReference>
<comment type="catalytic activity">
    <reaction evidence="3">
        <text>[protein]-L-glutamate 5-O-methyl ester + H2O = L-glutamyl-[protein] + methanol + H(+)</text>
        <dbReference type="Rhea" id="RHEA:23236"/>
        <dbReference type="Rhea" id="RHEA-COMP:10208"/>
        <dbReference type="Rhea" id="RHEA-COMP:10311"/>
        <dbReference type="ChEBI" id="CHEBI:15377"/>
        <dbReference type="ChEBI" id="CHEBI:15378"/>
        <dbReference type="ChEBI" id="CHEBI:17790"/>
        <dbReference type="ChEBI" id="CHEBI:29973"/>
        <dbReference type="ChEBI" id="CHEBI:82795"/>
        <dbReference type="EC" id="3.1.1.61"/>
    </reaction>
</comment>
<evidence type="ECO:0000256" key="4">
    <source>
        <dbReference type="PROSITE-ProRule" id="PRU00050"/>
    </source>
</evidence>
<dbReference type="PROSITE" id="PS50122">
    <property type="entry name" value="CHEB"/>
    <property type="match status" value="1"/>
</dbReference>
<dbReference type="GO" id="GO:0006935">
    <property type="term" value="P:chemotaxis"/>
    <property type="evidence" value="ECO:0007669"/>
    <property type="project" value="UniProtKB-UniRule"/>
</dbReference>
<organism evidence="6 7">
    <name type="scientific">Pedobacter hartonius</name>
    <dbReference type="NCBI Taxonomy" id="425514"/>
    <lineage>
        <taxon>Bacteria</taxon>
        <taxon>Pseudomonadati</taxon>
        <taxon>Bacteroidota</taxon>
        <taxon>Sphingobacteriia</taxon>
        <taxon>Sphingobacteriales</taxon>
        <taxon>Sphingobacteriaceae</taxon>
        <taxon>Pedobacter</taxon>
    </lineage>
</organism>
<evidence type="ECO:0000313" key="6">
    <source>
        <dbReference type="EMBL" id="SEB18328.1"/>
    </source>
</evidence>
<evidence type="ECO:0000256" key="1">
    <source>
        <dbReference type="ARBA" id="ARBA00022801"/>
    </source>
</evidence>
<dbReference type="InterPro" id="IPR035909">
    <property type="entry name" value="CheB_C"/>
</dbReference>
<feature type="active site" evidence="4">
    <location>
        <position position="159"/>
    </location>
</feature>
<keyword evidence="1 4" id="KW-0378">Hydrolase</keyword>
<dbReference type="Proteomes" id="UP000198850">
    <property type="component" value="Unassembled WGS sequence"/>
</dbReference>
<dbReference type="EC" id="3.1.1.61" evidence="2"/>
<dbReference type="EMBL" id="FNRA01000014">
    <property type="protein sequence ID" value="SEB18328.1"/>
    <property type="molecule type" value="Genomic_DNA"/>
</dbReference>
<accession>A0A1H4HB95</accession>
<sequence>MEIINWHHAVKKEQNFYCNLEHHIVVNMKNSFYVVGIGLSAGGFQPLCEIFDGLPNKMNAAFIVAQHLSANFVSAGPELLARHTGLIVKPAVDGERIKVNTVYMLPEKAMVTVKDGKIIIRQRGSSELINKAIDILFESLSESFGTRVISIVLSGADGDGAKGSRQIFSNGGITFAQSPHSAAFPSMPETAIDMGTINFILSPFEIAKLLSEMIKGEVSQADIP</sequence>
<gene>
    <name evidence="6" type="ORF">SAMN05443550_11492</name>
</gene>
<keyword evidence="7" id="KW-1185">Reference proteome</keyword>